<keyword evidence="1" id="KW-0812">Transmembrane</keyword>
<accession>A0A370DSI9</accession>
<feature type="transmembrane region" description="Helical" evidence="1">
    <location>
        <begin position="12"/>
        <end position="30"/>
    </location>
</feature>
<evidence type="ECO:0000256" key="1">
    <source>
        <dbReference type="SAM" id="Phobius"/>
    </source>
</evidence>
<gene>
    <name evidence="3" type="ORF">DIZ78_01725</name>
</gene>
<protein>
    <submittedName>
        <fullName evidence="3">Alpha/beta hydrolase</fullName>
    </submittedName>
</protein>
<evidence type="ECO:0000313" key="4">
    <source>
        <dbReference type="Proteomes" id="UP000254771"/>
    </source>
</evidence>
<dbReference type="PANTHER" id="PTHR12277">
    <property type="entry name" value="ALPHA/BETA HYDROLASE DOMAIN-CONTAINING PROTEIN"/>
    <property type="match status" value="1"/>
</dbReference>
<dbReference type="InterPro" id="IPR022742">
    <property type="entry name" value="Hydrolase_4"/>
</dbReference>
<feature type="domain" description="Serine aminopeptidase S33" evidence="2">
    <location>
        <begin position="78"/>
        <end position="200"/>
    </location>
</feature>
<dbReference type="InterPro" id="IPR029058">
    <property type="entry name" value="AB_hydrolase_fold"/>
</dbReference>
<evidence type="ECO:0000313" key="3">
    <source>
        <dbReference type="EMBL" id="RDH88134.1"/>
    </source>
</evidence>
<keyword evidence="3" id="KW-0378">Hydrolase</keyword>
<dbReference type="Gene3D" id="3.40.50.1820">
    <property type="entry name" value="alpha/beta hydrolase"/>
    <property type="match status" value="1"/>
</dbReference>
<sequence length="280" mass="31533">MPRFSLESLWPFVAIVVAVYGALLLILYFSQSRLLYYPSLPSRAIMATPDQVGLSFETLKVTTDDGITLHGWFLPLEKPRATLLFFHGNAGNISHRLDSLEIFHRLGLAVLIFDYRGFGESEGRPTEAGNYRDAEAAWRLLTEQKKIPPEDILLFGRSLGGAVAARLASSYPVRGLILESAFTSVPDMAADLYPMFPVRWLSRFQFDTRAYLESVSCPVLVIHSPDDEIIPFKHGQQLYQAARQPKRFLEIGGSHNMGFLQSGNSYREGLERFITMSDPR</sequence>
<keyword evidence="4" id="KW-1185">Reference proteome</keyword>
<dbReference type="Proteomes" id="UP000254771">
    <property type="component" value="Unassembled WGS sequence"/>
</dbReference>
<evidence type="ECO:0000259" key="2">
    <source>
        <dbReference type="Pfam" id="PF12146"/>
    </source>
</evidence>
<dbReference type="EMBL" id="QFXE01000002">
    <property type="protein sequence ID" value="RDH88134.1"/>
    <property type="molecule type" value="Genomic_DNA"/>
</dbReference>
<proteinExistence type="predicted"/>
<dbReference type="GO" id="GO:0016787">
    <property type="term" value="F:hydrolase activity"/>
    <property type="evidence" value="ECO:0007669"/>
    <property type="project" value="UniProtKB-KW"/>
</dbReference>
<comment type="caution">
    <text evidence="3">The sequence shown here is derived from an EMBL/GenBank/DDBJ whole genome shotgun (WGS) entry which is preliminary data.</text>
</comment>
<dbReference type="Pfam" id="PF12146">
    <property type="entry name" value="Hydrolase_4"/>
    <property type="match status" value="1"/>
</dbReference>
<name>A0A370DSI9_9GAMM</name>
<keyword evidence="1" id="KW-0472">Membrane</keyword>
<reference evidence="3 4" key="1">
    <citation type="journal article" date="2018" name="ISME J.">
        <title>Endosymbiont genomes yield clues of tubeworm success.</title>
        <authorList>
            <person name="Li Y."/>
            <person name="Liles M.R."/>
            <person name="Halanych K.M."/>
        </authorList>
    </citation>
    <scope>NUCLEOTIDE SEQUENCE [LARGE SCALE GENOMIC DNA]</scope>
    <source>
        <strain evidence="3">A1462</strain>
    </source>
</reference>
<organism evidence="3 4">
    <name type="scientific">endosymbiont of Escarpia spicata</name>
    <dbReference type="NCBI Taxonomy" id="2200908"/>
    <lineage>
        <taxon>Bacteria</taxon>
        <taxon>Pseudomonadati</taxon>
        <taxon>Pseudomonadota</taxon>
        <taxon>Gammaproteobacteria</taxon>
        <taxon>sulfur-oxidizing symbionts</taxon>
    </lineage>
</organism>
<dbReference type="AlphaFoldDB" id="A0A370DSI9"/>
<keyword evidence="1" id="KW-1133">Transmembrane helix</keyword>
<dbReference type="PANTHER" id="PTHR12277:SF81">
    <property type="entry name" value="PROTEIN ABHD13"/>
    <property type="match status" value="1"/>
</dbReference>
<dbReference type="SUPFAM" id="SSF53474">
    <property type="entry name" value="alpha/beta-Hydrolases"/>
    <property type="match status" value="1"/>
</dbReference>